<dbReference type="EMBL" id="JANBPT010000134">
    <property type="protein sequence ID" value="KAJ1927102.1"/>
    <property type="molecule type" value="Genomic_DNA"/>
</dbReference>
<dbReference type="Gene3D" id="1.10.472.80">
    <property type="entry name" value="Ypt/Rab-GAP domain of gyp1p, domain 3"/>
    <property type="match status" value="1"/>
</dbReference>
<feature type="domain" description="Rab-GAP TBC" evidence="3">
    <location>
        <begin position="191"/>
        <end position="434"/>
    </location>
</feature>
<gene>
    <name evidence="4" type="primary">GYP7_1</name>
    <name evidence="4" type="ORF">IWQ60_003222</name>
</gene>
<organism evidence="4 5">
    <name type="scientific">Tieghemiomyces parasiticus</name>
    <dbReference type="NCBI Taxonomy" id="78921"/>
    <lineage>
        <taxon>Eukaryota</taxon>
        <taxon>Fungi</taxon>
        <taxon>Fungi incertae sedis</taxon>
        <taxon>Zoopagomycota</taxon>
        <taxon>Kickxellomycotina</taxon>
        <taxon>Dimargaritomycetes</taxon>
        <taxon>Dimargaritales</taxon>
        <taxon>Dimargaritaceae</taxon>
        <taxon>Tieghemiomyces</taxon>
    </lineage>
</organism>
<proteinExistence type="predicted"/>
<sequence length="560" mass="63134">MDPLNDAVKELSWTVLERLSRVTRFYRESTAHLLEHPLGRPLVPLLPSALVSHVQVPRGAQEVCDDYESARVYLAKWASSHFARAEAERPGHAQHQATSLGPDGGSPLQASVWQEWLAEQTECGEFEILTSSAAPPLVRSNQPLSAERWVGFFALDTPTTDGTRRSDDTNFRPGQLTVTADEVRRAVFAGGVDPDIRPEVWKFLLGLYPWGSDEAGRYILRTRLTNEYYDIKARWLNRPAEHETAEFKEQCSRIEKDVLRTDRTVSLFAASDSPTPPRAAGDRDGGDSPPATDEDTASSETSGLPGTNANLEIMKDILMSYHYHNRDLGYVQGMSDLLAPIYAVMQDEVETFWCFVAFMDRMEPNFRRDQAGMHKQLQTLCDLTQFMLPRFYQFLVDHDADNMFCAFRWLLIWFKREFAFADILVLWEVLWSDHLTPHFYYFVALAILDQHADVIAENLAAFDEILKYINDLSGTIDLSATLRRAEILYHRFGQQMDFFDRHAQPSCPAEGKEGTGTAPVASNVTALPPSIPATLRALRPVRVPSAARSTLSSVAQTITE</sequence>
<evidence type="ECO:0000256" key="2">
    <source>
        <dbReference type="SAM" id="MobiDB-lite"/>
    </source>
</evidence>
<dbReference type="SMART" id="SM00164">
    <property type="entry name" value="TBC"/>
    <property type="match status" value="1"/>
</dbReference>
<accession>A0A9W8DV00</accession>
<name>A0A9W8DV00_9FUNG</name>
<dbReference type="Pfam" id="PF00566">
    <property type="entry name" value="RabGAP-TBC"/>
    <property type="match status" value="1"/>
</dbReference>
<dbReference type="OrthoDB" id="10264062at2759"/>
<comment type="caution">
    <text evidence="4">The sequence shown here is derived from an EMBL/GenBank/DDBJ whole genome shotgun (WGS) entry which is preliminary data.</text>
</comment>
<dbReference type="SUPFAM" id="SSF47923">
    <property type="entry name" value="Ypt/Rab-GAP domain of gyp1p"/>
    <property type="match status" value="2"/>
</dbReference>
<evidence type="ECO:0000256" key="1">
    <source>
        <dbReference type="ARBA" id="ARBA00022468"/>
    </source>
</evidence>
<feature type="region of interest" description="Disordered" evidence="2">
    <location>
        <begin position="86"/>
        <end position="105"/>
    </location>
</feature>
<keyword evidence="1" id="KW-0343">GTPase activation</keyword>
<dbReference type="GO" id="GO:0005096">
    <property type="term" value="F:GTPase activator activity"/>
    <property type="evidence" value="ECO:0007669"/>
    <property type="project" value="UniProtKB-KW"/>
</dbReference>
<evidence type="ECO:0000313" key="4">
    <source>
        <dbReference type="EMBL" id="KAJ1927102.1"/>
    </source>
</evidence>
<reference evidence="4" key="1">
    <citation type="submission" date="2022-07" db="EMBL/GenBank/DDBJ databases">
        <title>Phylogenomic reconstructions and comparative analyses of Kickxellomycotina fungi.</title>
        <authorList>
            <person name="Reynolds N.K."/>
            <person name="Stajich J.E."/>
            <person name="Barry K."/>
            <person name="Grigoriev I.V."/>
            <person name="Crous P."/>
            <person name="Smith M.E."/>
        </authorList>
    </citation>
    <scope>NUCLEOTIDE SEQUENCE</scope>
    <source>
        <strain evidence="4">RSA 861</strain>
    </source>
</reference>
<dbReference type="Gene3D" id="1.10.8.270">
    <property type="entry name" value="putative rabgap domain of human tbc1 domain family member 14 like domains"/>
    <property type="match status" value="1"/>
</dbReference>
<dbReference type="PROSITE" id="PS50086">
    <property type="entry name" value="TBC_RABGAP"/>
    <property type="match status" value="1"/>
</dbReference>
<evidence type="ECO:0000313" key="5">
    <source>
        <dbReference type="Proteomes" id="UP001150569"/>
    </source>
</evidence>
<protein>
    <submittedName>
        <fullName evidence="4">GTPase activating protein</fullName>
    </submittedName>
</protein>
<dbReference type="PANTHER" id="PTHR22957:SF502">
    <property type="entry name" value="SMALL G PROTEIN SIGNALING MODULATOR 2-RELATED"/>
    <property type="match status" value="1"/>
</dbReference>
<dbReference type="InterPro" id="IPR035969">
    <property type="entry name" value="Rab-GAP_TBC_sf"/>
</dbReference>
<evidence type="ECO:0000259" key="3">
    <source>
        <dbReference type="PROSITE" id="PS50086"/>
    </source>
</evidence>
<dbReference type="PANTHER" id="PTHR22957">
    <property type="entry name" value="TBC1 DOMAIN FAMILY MEMBER GTPASE-ACTIVATING PROTEIN"/>
    <property type="match status" value="1"/>
</dbReference>
<dbReference type="Proteomes" id="UP001150569">
    <property type="component" value="Unassembled WGS sequence"/>
</dbReference>
<dbReference type="InterPro" id="IPR000195">
    <property type="entry name" value="Rab-GAP-TBC_dom"/>
</dbReference>
<keyword evidence="5" id="KW-1185">Reference proteome</keyword>
<dbReference type="AlphaFoldDB" id="A0A9W8DV00"/>
<feature type="compositionally biased region" description="Polar residues" evidence="2">
    <location>
        <begin position="298"/>
        <end position="308"/>
    </location>
</feature>
<feature type="region of interest" description="Disordered" evidence="2">
    <location>
        <begin position="267"/>
        <end position="308"/>
    </location>
</feature>